<geneLocation type="mitochondrion" evidence="1"/>
<gene>
    <name evidence="1" type="ORF">ABT39_MTgene223</name>
</gene>
<name>A0A101M3L4_PICGL</name>
<accession>A0A101M3L4</accession>
<evidence type="ECO:0000313" key="1">
    <source>
        <dbReference type="EMBL" id="KUM50380.1"/>
    </source>
</evidence>
<dbReference type="EMBL" id="LKAM01000001">
    <property type="protein sequence ID" value="KUM50380.1"/>
    <property type="molecule type" value="Genomic_DNA"/>
</dbReference>
<dbReference type="AlphaFoldDB" id="A0A101M3L4"/>
<organism evidence="1">
    <name type="scientific">Picea glauca</name>
    <name type="common">White spruce</name>
    <name type="synonym">Pinus glauca</name>
    <dbReference type="NCBI Taxonomy" id="3330"/>
    <lineage>
        <taxon>Eukaryota</taxon>
        <taxon>Viridiplantae</taxon>
        <taxon>Streptophyta</taxon>
        <taxon>Embryophyta</taxon>
        <taxon>Tracheophyta</taxon>
        <taxon>Spermatophyta</taxon>
        <taxon>Pinopsida</taxon>
        <taxon>Pinidae</taxon>
        <taxon>Conifers I</taxon>
        <taxon>Pinales</taxon>
        <taxon>Pinaceae</taxon>
        <taxon>Picea</taxon>
    </lineage>
</organism>
<sequence>MTLLNALYMREKQEIEELLYRSLTLPHTGTYSLRNINGVPQLTFRP</sequence>
<protein>
    <submittedName>
        <fullName evidence="1">Uncharacterized protein</fullName>
    </submittedName>
</protein>
<comment type="caution">
    <text evidence="1">The sequence shown here is derived from an EMBL/GenBank/DDBJ whole genome shotgun (WGS) entry which is preliminary data.</text>
</comment>
<proteinExistence type="predicted"/>
<reference evidence="1" key="1">
    <citation type="journal article" date="2015" name="Genome Biol. Evol.">
        <title>Organellar Genomes of White Spruce (Picea glauca): Assembly and Annotation.</title>
        <authorList>
            <person name="Jackman S.D."/>
            <person name="Warren R.L."/>
            <person name="Gibb E.A."/>
            <person name="Vandervalk B.P."/>
            <person name="Mohamadi H."/>
            <person name="Chu J."/>
            <person name="Raymond A."/>
            <person name="Pleasance S."/>
            <person name="Coope R."/>
            <person name="Wildung M.R."/>
            <person name="Ritland C.E."/>
            <person name="Bousquet J."/>
            <person name="Jones S.J."/>
            <person name="Bohlmann J."/>
            <person name="Birol I."/>
        </authorList>
    </citation>
    <scope>NUCLEOTIDE SEQUENCE [LARGE SCALE GENOMIC DNA]</scope>
    <source>
        <tissue evidence="1">Flushing bud</tissue>
    </source>
</reference>
<keyword evidence="1" id="KW-0496">Mitochondrion</keyword>